<comment type="caution">
    <text evidence="1">The sequence shown here is derived from an EMBL/GenBank/DDBJ whole genome shotgun (WGS) entry which is preliminary data.</text>
</comment>
<proteinExistence type="predicted"/>
<accession>A0ACC0ASK5</accession>
<protein>
    <submittedName>
        <fullName evidence="1">Uncharacterized protein</fullName>
    </submittedName>
</protein>
<name>A0ACC0ASK5_CATRO</name>
<dbReference type="EMBL" id="CM044705">
    <property type="protein sequence ID" value="KAI5663529.1"/>
    <property type="molecule type" value="Genomic_DNA"/>
</dbReference>
<evidence type="ECO:0000313" key="1">
    <source>
        <dbReference type="EMBL" id="KAI5663529.1"/>
    </source>
</evidence>
<keyword evidence="2" id="KW-1185">Reference proteome</keyword>
<gene>
    <name evidence="1" type="ORF">M9H77_22852</name>
</gene>
<evidence type="ECO:0000313" key="2">
    <source>
        <dbReference type="Proteomes" id="UP001060085"/>
    </source>
</evidence>
<organism evidence="1 2">
    <name type="scientific">Catharanthus roseus</name>
    <name type="common">Madagascar periwinkle</name>
    <name type="synonym">Vinca rosea</name>
    <dbReference type="NCBI Taxonomy" id="4058"/>
    <lineage>
        <taxon>Eukaryota</taxon>
        <taxon>Viridiplantae</taxon>
        <taxon>Streptophyta</taxon>
        <taxon>Embryophyta</taxon>
        <taxon>Tracheophyta</taxon>
        <taxon>Spermatophyta</taxon>
        <taxon>Magnoliopsida</taxon>
        <taxon>eudicotyledons</taxon>
        <taxon>Gunneridae</taxon>
        <taxon>Pentapetalae</taxon>
        <taxon>asterids</taxon>
        <taxon>lamiids</taxon>
        <taxon>Gentianales</taxon>
        <taxon>Apocynaceae</taxon>
        <taxon>Rauvolfioideae</taxon>
        <taxon>Vinceae</taxon>
        <taxon>Catharanthinae</taxon>
        <taxon>Catharanthus</taxon>
    </lineage>
</organism>
<reference evidence="2" key="1">
    <citation type="journal article" date="2023" name="Nat. Plants">
        <title>Single-cell RNA sequencing provides a high-resolution roadmap for understanding the multicellular compartmentation of specialized metabolism.</title>
        <authorList>
            <person name="Sun S."/>
            <person name="Shen X."/>
            <person name="Li Y."/>
            <person name="Li Y."/>
            <person name="Wang S."/>
            <person name="Li R."/>
            <person name="Zhang H."/>
            <person name="Shen G."/>
            <person name="Guo B."/>
            <person name="Wei J."/>
            <person name="Xu J."/>
            <person name="St-Pierre B."/>
            <person name="Chen S."/>
            <person name="Sun C."/>
        </authorList>
    </citation>
    <scope>NUCLEOTIDE SEQUENCE [LARGE SCALE GENOMIC DNA]</scope>
</reference>
<dbReference type="Proteomes" id="UP001060085">
    <property type="component" value="Linkage Group LG05"/>
</dbReference>
<sequence>METKIEKKVEKELISCSSSKTLESSPMTSFGTPRAIISDGGIHFCNRSFEALLRKLNNALWAYCTAYKTPIGMSPFRLLFGKSCHLPIELEHRVYWAIKALTFDLKQAGSNRKLQLNELDELQNEAYENAKIYKAKTKAFHYKIISRKSFEPKQKVWLFNSKLRLFPGKLQRLSTTFADIVMDLYSISVITFT</sequence>